<dbReference type="EMBL" id="BMEY01000025">
    <property type="protein sequence ID" value="GGA89632.1"/>
    <property type="molecule type" value="Genomic_DNA"/>
</dbReference>
<dbReference type="PROSITE" id="PS51353">
    <property type="entry name" value="ARSC"/>
    <property type="match status" value="1"/>
</dbReference>
<dbReference type="Gene3D" id="3.40.30.10">
    <property type="entry name" value="Glutaredoxin"/>
    <property type="match status" value="1"/>
</dbReference>
<reference evidence="2" key="1">
    <citation type="journal article" date="2014" name="Int. J. Syst. Evol. Microbiol.">
        <title>Complete genome sequence of Corynebacterium casei LMG S-19264T (=DSM 44701T), isolated from a smear-ripened cheese.</title>
        <authorList>
            <consortium name="US DOE Joint Genome Institute (JGI-PGF)"/>
            <person name="Walter F."/>
            <person name="Albersmeier A."/>
            <person name="Kalinowski J."/>
            <person name="Ruckert C."/>
        </authorList>
    </citation>
    <scope>NUCLEOTIDE SEQUENCE</scope>
    <source>
        <strain evidence="2">CGMCC 1.12408</strain>
    </source>
</reference>
<evidence type="ECO:0000313" key="2">
    <source>
        <dbReference type="EMBL" id="GGA89632.1"/>
    </source>
</evidence>
<dbReference type="CDD" id="cd03032">
    <property type="entry name" value="ArsC_Spx"/>
    <property type="match status" value="1"/>
</dbReference>
<dbReference type="NCBIfam" id="NF002459">
    <property type="entry name" value="PRK01655.1"/>
    <property type="match status" value="1"/>
</dbReference>
<evidence type="ECO:0000256" key="1">
    <source>
        <dbReference type="PROSITE-ProRule" id="PRU01282"/>
    </source>
</evidence>
<proteinExistence type="inferred from homology"/>
<dbReference type="AlphaFoldDB" id="A0A916WDE6"/>
<protein>
    <submittedName>
        <fullName evidence="2">Regulatory protein Spx</fullName>
    </submittedName>
</protein>
<dbReference type="SUPFAM" id="SSF52833">
    <property type="entry name" value="Thioredoxin-like"/>
    <property type="match status" value="1"/>
</dbReference>
<accession>A0A916WDE6</accession>
<dbReference type="PANTHER" id="PTHR30041:SF7">
    <property type="entry name" value="GLOBAL TRANSCRIPTIONAL REGULATOR SPX"/>
    <property type="match status" value="1"/>
</dbReference>
<dbReference type="InterPro" id="IPR036249">
    <property type="entry name" value="Thioredoxin-like_sf"/>
</dbReference>
<dbReference type="Pfam" id="PF03960">
    <property type="entry name" value="ArsC"/>
    <property type="match status" value="1"/>
</dbReference>
<dbReference type="Proteomes" id="UP000613512">
    <property type="component" value="Unassembled WGS sequence"/>
</dbReference>
<dbReference type="PANTHER" id="PTHR30041">
    <property type="entry name" value="ARSENATE REDUCTASE"/>
    <property type="match status" value="1"/>
</dbReference>
<reference evidence="2" key="2">
    <citation type="submission" date="2020-09" db="EMBL/GenBank/DDBJ databases">
        <authorList>
            <person name="Sun Q."/>
            <person name="Zhou Y."/>
        </authorList>
    </citation>
    <scope>NUCLEOTIDE SEQUENCE</scope>
    <source>
        <strain evidence="2">CGMCC 1.12408</strain>
    </source>
</reference>
<dbReference type="RefSeq" id="WP_188386001.1">
    <property type="nucleotide sequence ID" value="NZ_BMEY01000025.1"/>
</dbReference>
<comment type="caution">
    <text evidence="2">The sequence shown here is derived from an EMBL/GenBank/DDBJ whole genome shotgun (WGS) entry which is preliminary data.</text>
</comment>
<dbReference type="InterPro" id="IPR006504">
    <property type="entry name" value="Tscrpt_reg_Spx/MgsR"/>
</dbReference>
<dbReference type="NCBIfam" id="TIGR01617">
    <property type="entry name" value="arsC_related"/>
    <property type="match status" value="1"/>
</dbReference>
<keyword evidence="3" id="KW-1185">Reference proteome</keyword>
<sequence length="138" mass="16491">MTVMIYGASCSSTRKAKEWFRKNNIAFIERNILKEPLTVKELQQILSRTVEGTEEIISTRSKVYKELDVDIDSLPLQALLELIHKHPRLLRSPIMLDEKRLQVGFHIDDIRQFLPRKTRERQWLQWRMNYLPMTEIVK</sequence>
<evidence type="ECO:0000313" key="3">
    <source>
        <dbReference type="Proteomes" id="UP000613512"/>
    </source>
</evidence>
<comment type="similarity">
    <text evidence="1">Belongs to the ArsC family.</text>
</comment>
<name>A0A916WDE6_9BACI</name>
<organism evidence="2 3">
    <name type="scientific">Ornithinibacillus halotolerans</name>
    <dbReference type="NCBI Taxonomy" id="1274357"/>
    <lineage>
        <taxon>Bacteria</taxon>
        <taxon>Bacillati</taxon>
        <taxon>Bacillota</taxon>
        <taxon>Bacilli</taxon>
        <taxon>Bacillales</taxon>
        <taxon>Bacillaceae</taxon>
        <taxon>Ornithinibacillus</taxon>
    </lineage>
</organism>
<dbReference type="InterPro" id="IPR006660">
    <property type="entry name" value="Arsenate_reductase-like"/>
</dbReference>
<gene>
    <name evidence="2" type="primary">spxA</name>
    <name evidence="2" type="ORF">GCM10008025_35290</name>
</gene>